<dbReference type="EMBL" id="SOZI01000158">
    <property type="protein sequence ID" value="TNY18065.1"/>
    <property type="molecule type" value="Genomic_DNA"/>
</dbReference>
<organism evidence="1 2">
    <name type="scientific">Rhodotorula diobovata</name>
    <dbReference type="NCBI Taxonomy" id="5288"/>
    <lineage>
        <taxon>Eukaryota</taxon>
        <taxon>Fungi</taxon>
        <taxon>Dikarya</taxon>
        <taxon>Basidiomycota</taxon>
        <taxon>Pucciniomycotina</taxon>
        <taxon>Microbotryomycetes</taxon>
        <taxon>Sporidiobolales</taxon>
        <taxon>Sporidiobolaceae</taxon>
        <taxon>Rhodotorula</taxon>
    </lineage>
</organism>
<sequence>MNLPSPPPSPVLYLHGDSFASVFSLLGPTVKVFKYKGASARGEPLFAQGLDKVDSKLGIGEQLVARLESARPSDVLLQFGAVDLHINYLWQLKARGREASDPQEWVQKVANDYSAFLTSQVVPFATRSGIKVYIAAASPPVVEDSYLEAAAEKYISKNGVVPLMPLCLAAHPHNLATRSAMVHRFNALLGAFCAMHDCLSLVDISRHLGDPRDATRVASEFVDQIDPTNVHLLWEPTLPHWVRALPPLAHLAPSLASPEAAERLARGKVVFEREKRERMRMREREWAGVGGTG</sequence>
<dbReference type="STRING" id="5288.A0A5C5FN39"/>
<gene>
    <name evidence="1" type="ORF">DMC30DRAFT_419190</name>
</gene>
<comment type="caution">
    <text evidence="1">The sequence shown here is derived from an EMBL/GenBank/DDBJ whole genome shotgun (WGS) entry which is preliminary data.</text>
</comment>
<name>A0A5C5FN39_9BASI</name>
<proteinExistence type="predicted"/>
<keyword evidence="2" id="KW-1185">Reference proteome</keyword>
<reference evidence="1 2" key="1">
    <citation type="submission" date="2019-03" db="EMBL/GenBank/DDBJ databases">
        <title>Rhodosporidium diobovatum UCD-FST 08-225 genome sequencing, assembly, and annotation.</title>
        <authorList>
            <person name="Fakankun I.U."/>
            <person name="Fristensky B."/>
            <person name="Levin D.B."/>
        </authorList>
    </citation>
    <scope>NUCLEOTIDE SEQUENCE [LARGE SCALE GENOMIC DNA]</scope>
    <source>
        <strain evidence="1 2">UCD-FST 08-225</strain>
    </source>
</reference>
<dbReference type="OrthoDB" id="3153298at2759"/>
<evidence type="ECO:0000313" key="1">
    <source>
        <dbReference type="EMBL" id="TNY18065.1"/>
    </source>
</evidence>
<evidence type="ECO:0000313" key="2">
    <source>
        <dbReference type="Proteomes" id="UP000311382"/>
    </source>
</evidence>
<dbReference type="Proteomes" id="UP000311382">
    <property type="component" value="Unassembled WGS sequence"/>
</dbReference>
<accession>A0A5C5FN39</accession>
<dbReference type="AlphaFoldDB" id="A0A5C5FN39"/>
<protein>
    <submittedName>
        <fullName evidence="1">Uncharacterized protein</fullName>
    </submittedName>
</protein>